<sequence>MHGLVDLEQLFDGNGLFEVGFNVSLQGGPLRLGNGIVRDVSSDVVEEYEEKLRYFGELFHCVVVWWKSMKRVRREAINEFCCEDGLAVLLNSVMASATPNVDLFNAYFRCTDLDRDGRISDAEIVSRHTPPWLMLKICKQHSASPKQDLCIYYIVPV</sequence>
<dbReference type="EMBL" id="JAYMYR010000006">
    <property type="protein sequence ID" value="KAK7356768.1"/>
    <property type="molecule type" value="Genomic_DNA"/>
</dbReference>
<reference evidence="1 2" key="1">
    <citation type="submission" date="2024-01" db="EMBL/GenBank/DDBJ databases">
        <title>The genomes of 5 underutilized Papilionoideae crops provide insights into root nodulation and disease resistanc.</title>
        <authorList>
            <person name="Jiang F."/>
        </authorList>
    </citation>
    <scope>NUCLEOTIDE SEQUENCE [LARGE SCALE GENOMIC DNA]</scope>
    <source>
        <strain evidence="1">JINMINGXINNONG_FW02</strain>
        <tissue evidence="1">Leaves</tissue>
    </source>
</reference>
<gene>
    <name evidence="1" type="ORF">VNO80_16044</name>
</gene>
<accession>A0AAN9MSI6</accession>
<evidence type="ECO:0000313" key="1">
    <source>
        <dbReference type="EMBL" id="KAK7356768.1"/>
    </source>
</evidence>
<keyword evidence="2" id="KW-1185">Reference proteome</keyword>
<protein>
    <recommendedName>
        <fullName evidence="3">EF-hand domain-containing protein</fullName>
    </recommendedName>
</protein>
<evidence type="ECO:0000313" key="2">
    <source>
        <dbReference type="Proteomes" id="UP001374584"/>
    </source>
</evidence>
<proteinExistence type="predicted"/>
<evidence type="ECO:0008006" key="3">
    <source>
        <dbReference type="Google" id="ProtNLM"/>
    </source>
</evidence>
<comment type="caution">
    <text evidence="1">The sequence shown here is derived from an EMBL/GenBank/DDBJ whole genome shotgun (WGS) entry which is preliminary data.</text>
</comment>
<dbReference type="AlphaFoldDB" id="A0AAN9MSI6"/>
<dbReference type="InterPro" id="IPR018247">
    <property type="entry name" value="EF_Hand_1_Ca_BS"/>
</dbReference>
<organism evidence="1 2">
    <name type="scientific">Phaseolus coccineus</name>
    <name type="common">Scarlet runner bean</name>
    <name type="synonym">Phaseolus multiflorus</name>
    <dbReference type="NCBI Taxonomy" id="3886"/>
    <lineage>
        <taxon>Eukaryota</taxon>
        <taxon>Viridiplantae</taxon>
        <taxon>Streptophyta</taxon>
        <taxon>Embryophyta</taxon>
        <taxon>Tracheophyta</taxon>
        <taxon>Spermatophyta</taxon>
        <taxon>Magnoliopsida</taxon>
        <taxon>eudicotyledons</taxon>
        <taxon>Gunneridae</taxon>
        <taxon>Pentapetalae</taxon>
        <taxon>rosids</taxon>
        <taxon>fabids</taxon>
        <taxon>Fabales</taxon>
        <taxon>Fabaceae</taxon>
        <taxon>Papilionoideae</taxon>
        <taxon>50 kb inversion clade</taxon>
        <taxon>NPAAA clade</taxon>
        <taxon>indigoferoid/millettioid clade</taxon>
        <taxon>Phaseoleae</taxon>
        <taxon>Phaseolus</taxon>
    </lineage>
</organism>
<dbReference type="Proteomes" id="UP001374584">
    <property type="component" value="Unassembled WGS sequence"/>
</dbReference>
<name>A0AAN9MSI6_PHACN</name>
<dbReference type="PROSITE" id="PS00018">
    <property type="entry name" value="EF_HAND_1"/>
    <property type="match status" value="1"/>
</dbReference>